<organism evidence="1 2">
    <name type="scientific">Pristionchus pacificus</name>
    <name type="common">Parasitic nematode worm</name>
    <dbReference type="NCBI Taxonomy" id="54126"/>
    <lineage>
        <taxon>Eukaryota</taxon>
        <taxon>Metazoa</taxon>
        <taxon>Ecdysozoa</taxon>
        <taxon>Nematoda</taxon>
        <taxon>Chromadorea</taxon>
        <taxon>Rhabditida</taxon>
        <taxon>Rhabditina</taxon>
        <taxon>Diplogasteromorpha</taxon>
        <taxon>Diplogasteroidea</taxon>
        <taxon>Neodiplogasteridae</taxon>
        <taxon>Pristionchus</taxon>
    </lineage>
</organism>
<accession>A0A8R1UQ70</accession>
<evidence type="ECO:0000313" key="2">
    <source>
        <dbReference type="Proteomes" id="UP000005239"/>
    </source>
</evidence>
<keyword evidence="2" id="KW-1185">Reference proteome</keyword>
<accession>A0A2A6CVU5</accession>
<evidence type="ECO:0000313" key="1">
    <source>
        <dbReference type="EnsemblMetazoa" id="PPA36230.1"/>
    </source>
</evidence>
<proteinExistence type="predicted"/>
<dbReference type="Proteomes" id="UP000005239">
    <property type="component" value="Unassembled WGS sequence"/>
</dbReference>
<dbReference type="AlphaFoldDB" id="A0A2A6CVU5"/>
<protein>
    <submittedName>
        <fullName evidence="1">Uncharacterized protein</fullName>
    </submittedName>
</protein>
<gene>
    <name evidence="1" type="primary">WBGene00274599</name>
</gene>
<sequence>MLLRVEDLSALSGLTMQNAFVIGDQIIGVSIDLDDPWAMYSIDTETFAVKELPVVFENKIAKKTWDRIHYPVVVHDNVAYAWFDCQCRFAAGTIENGSFHWRFVDTHDTPIMAPLPSIDCREGSSSTFTIMFCKHSAATNPRYFMAHLSLSTLTWGTPIEIHEKLVQEALFMNPSIWVTSTHVHVIAGEFGKIRKHLIMDMTNNEWAEVKYDEGQKDLDIFAQDRGFKTLGNLYCFGVDKEFGCRQNALFRFDATQKKWIKVHQFGPSEIIHSRPEIVVVGSRVIVLDCEGGLDSMKKCLTRLKVIDLSPTLQDRALAVVARNKTLYQLDRNLIPRNIANSLFRDESGDEKVPKRMKNVSSYFDDAESWSYF</sequence>
<dbReference type="EnsemblMetazoa" id="PPA36230.1">
    <property type="protein sequence ID" value="PPA36230.1"/>
    <property type="gene ID" value="WBGene00274599"/>
</dbReference>
<name>A0A2A6CVU5_PRIPA</name>
<reference evidence="2" key="1">
    <citation type="journal article" date="2008" name="Nat. Genet.">
        <title>The Pristionchus pacificus genome provides a unique perspective on nematode lifestyle and parasitism.</title>
        <authorList>
            <person name="Dieterich C."/>
            <person name="Clifton S.W."/>
            <person name="Schuster L.N."/>
            <person name="Chinwalla A."/>
            <person name="Delehaunty K."/>
            <person name="Dinkelacker I."/>
            <person name="Fulton L."/>
            <person name="Fulton R."/>
            <person name="Godfrey J."/>
            <person name="Minx P."/>
            <person name="Mitreva M."/>
            <person name="Roeseler W."/>
            <person name="Tian H."/>
            <person name="Witte H."/>
            <person name="Yang S.P."/>
            <person name="Wilson R.K."/>
            <person name="Sommer R.J."/>
        </authorList>
    </citation>
    <scope>NUCLEOTIDE SEQUENCE [LARGE SCALE GENOMIC DNA]</scope>
    <source>
        <strain evidence="2">PS312</strain>
    </source>
</reference>
<reference evidence="1" key="2">
    <citation type="submission" date="2022-06" db="UniProtKB">
        <authorList>
            <consortium name="EnsemblMetazoa"/>
        </authorList>
    </citation>
    <scope>IDENTIFICATION</scope>
    <source>
        <strain evidence="1">PS312</strain>
    </source>
</reference>